<reference evidence="1" key="1">
    <citation type="submission" date="2018-05" db="EMBL/GenBank/DDBJ databases">
        <authorList>
            <person name="Lanie J.A."/>
            <person name="Ng W.-L."/>
            <person name="Kazmierczak K.M."/>
            <person name="Andrzejewski T.M."/>
            <person name="Davidsen T.M."/>
            <person name="Wayne K.J."/>
            <person name="Tettelin H."/>
            <person name="Glass J.I."/>
            <person name="Rusch D."/>
            <person name="Podicherti R."/>
            <person name="Tsui H.-C.T."/>
            <person name="Winkler M.E."/>
        </authorList>
    </citation>
    <scope>NUCLEOTIDE SEQUENCE</scope>
</reference>
<protein>
    <submittedName>
        <fullName evidence="1">Uncharacterized protein</fullName>
    </submittedName>
</protein>
<organism evidence="1">
    <name type="scientific">marine metagenome</name>
    <dbReference type="NCBI Taxonomy" id="408172"/>
    <lineage>
        <taxon>unclassified sequences</taxon>
        <taxon>metagenomes</taxon>
        <taxon>ecological metagenomes</taxon>
    </lineage>
</organism>
<dbReference type="AlphaFoldDB" id="A0A381NXX2"/>
<sequence length="151" mass="17694">MKIITFFMFTSIIMSKPLYGDKQLYSMLKNHCKMITGFPNLLDMHIYSDKEGRVLQLDIEGVDINNKDYVLMVMEAMSLIGQYSKIPFHKFILIEHYPEPKIPTGFESDADCAINYFVNQKILENTWIKDCLSNSILQRKIENWSQLNKNN</sequence>
<proteinExistence type="predicted"/>
<accession>A0A381NXX2</accession>
<name>A0A381NXX2_9ZZZZ</name>
<dbReference type="EMBL" id="UINC01000610">
    <property type="protein sequence ID" value="SUZ58313.1"/>
    <property type="molecule type" value="Genomic_DNA"/>
</dbReference>
<evidence type="ECO:0000313" key="1">
    <source>
        <dbReference type="EMBL" id="SUZ58313.1"/>
    </source>
</evidence>
<gene>
    <name evidence="1" type="ORF">METZ01_LOCUS11167</name>
</gene>